<feature type="compositionally biased region" description="Low complexity" evidence="1">
    <location>
        <begin position="52"/>
        <end position="63"/>
    </location>
</feature>
<comment type="caution">
    <text evidence="2">The sequence shown here is derived from an EMBL/GenBank/DDBJ whole genome shotgun (WGS) entry which is preliminary data.</text>
</comment>
<feature type="region of interest" description="Disordered" evidence="1">
    <location>
        <begin position="40"/>
        <end position="72"/>
    </location>
</feature>
<feature type="region of interest" description="Disordered" evidence="1">
    <location>
        <begin position="1"/>
        <end position="27"/>
    </location>
</feature>
<dbReference type="PANTHER" id="PTHR39697:SF1">
    <property type="entry name" value="RICIN B LECTIN DOMAIN-CONTAINING PROTEIN"/>
    <property type="match status" value="1"/>
</dbReference>
<organism evidence="2 3">
    <name type="scientific">Madurella mycetomatis</name>
    <dbReference type="NCBI Taxonomy" id="100816"/>
    <lineage>
        <taxon>Eukaryota</taxon>
        <taxon>Fungi</taxon>
        <taxon>Dikarya</taxon>
        <taxon>Ascomycota</taxon>
        <taxon>Pezizomycotina</taxon>
        <taxon>Sordariomycetes</taxon>
        <taxon>Sordariomycetidae</taxon>
        <taxon>Sordariales</taxon>
        <taxon>Sordariales incertae sedis</taxon>
        <taxon>Madurella</taxon>
    </lineage>
</organism>
<dbReference type="OrthoDB" id="4590052at2759"/>
<dbReference type="EMBL" id="LCTW02000328">
    <property type="protein sequence ID" value="KXX74691.1"/>
    <property type="molecule type" value="Genomic_DNA"/>
</dbReference>
<evidence type="ECO:0000256" key="1">
    <source>
        <dbReference type="SAM" id="MobiDB-lite"/>
    </source>
</evidence>
<keyword evidence="3" id="KW-1185">Reference proteome</keyword>
<protein>
    <submittedName>
        <fullName evidence="2">Uncharacterized protein</fullName>
    </submittedName>
</protein>
<sequence>MALRKALGFKAEPSAQQPCIRPDRAPSIASNNETFHIVKPDQDDNATCSIASSPTPLSTTHTSPADRPQPHPCALTTLHPTAIRDATPWPSPHRTFLIVPHTPSSPSPPRALALTNGVLRLVPLAASTAHQGSWYWRCVENGSGWLGFRNTASGTYLGHDCFRRVRATAPHHMGWEYVCLRRCPGGGYVMGLVALTGEDKERDGFGRLLRVAEREVKSEEDGGLVLVGDGEGEAVVWEFVEVGC</sequence>
<gene>
    <name evidence="2" type="ORF">MMYC01_207944</name>
</gene>
<evidence type="ECO:0000313" key="2">
    <source>
        <dbReference type="EMBL" id="KXX74691.1"/>
    </source>
</evidence>
<dbReference type="AlphaFoldDB" id="A0A175VU35"/>
<proteinExistence type="predicted"/>
<accession>A0A175VU35</accession>
<dbReference type="Proteomes" id="UP000078237">
    <property type="component" value="Unassembled WGS sequence"/>
</dbReference>
<reference evidence="2 3" key="1">
    <citation type="journal article" date="2016" name="Genome Announc.">
        <title>Genome Sequence of Madurella mycetomatis mm55, Isolated from a Human Mycetoma Case in Sudan.</title>
        <authorList>
            <person name="Smit S."/>
            <person name="Derks M.F."/>
            <person name="Bervoets S."/>
            <person name="Fahal A."/>
            <person name="van Leeuwen W."/>
            <person name="van Belkum A."/>
            <person name="van de Sande W.W."/>
        </authorList>
    </citation>
    <scope>NUCLEOTIDE SEQUENCE [LARGE SCALE GENOMIC DNA]</scope>
    <source>
        <strain evidence="3">mm55</strain>
    </source>
</reference>
<evidence type="ECO:0000313" key="3">
    <source>
        <dbReference type="Proteomes" id="UP000078237"/>
    </source>
</evidence>
<dbReference type="PANTHER" id="PTHR39697">
    <property type="entry name" value="RICIN B LECTIN DOMAIN-CONTAINING PROTEIN-RELATED"/>
    <property type="match status" value="1"/>
</dbReference>
<name>A0A175VU35_9PEZI</name>
<dbReference type="VEuPathDB" id="FungiDB:MMYC01_207944"/>